<keyword evidence="7" id="KW-1185">Reference proteome</keyword>
<feature type="domain" description="Glycoside hydrolase family 19 catalytic" evidence="5">
    <location>
        <begin position="243"/>
        <end position="334"/>
    </location>
</feature>
<feature type="chain" id="PRO_5004932215" evidence="4">
    <location>
        <begin position="22"/>
        <end position="343"/>
    </location>
</feature>
<gene>
    <name evidence="6" type="ORF">L484_026587</name>
</gene>
<dbReference type="Proteomes" id="UP000030645">
    <property type="component" value="Unassembled WGS sequence"/>
</dbReference>
<dbReference type="InterPro" id="IPR000726">
    <property type="entry name" value="Glyco_hydro_19_cat"/>
</dbReference>
<dbReference type="OrthoDB" id="5985073at2759"/>
<evidence type="ECO:0000313" key="6">
    <source>
        <dbReference type="EMBL" id="EXC35265.1"/>
    </source>
</evidence>
<dbReference type="Gene3D" id="1.10.530.10">
    <property type="match status" value="1"/>
</dbReference>
<dbReference type="GO" id="GO:0008061">
    <property type="term" value="F:chitin binding"/>
    <property type="evidence" value="ECO:0007669"/>
    <property type="project" value="UniProtKB-KW"/>
</dbReference>
<dbReference type="FunFam" id="2.60.110.10:FF:000003">
    <property type="entry name" value="Thaumatin I"/>
    <property type="match status" value="1"/>
</dbReference>
<dbReference type="GO" id="GO:0016998">
    <property type="term" value="P:cell wall macromolecule catabolic process"/>
    <property type="evidence" value="ECO:0007669"/>
    <property type="project" value="InterPro"/>
</dbReference>
<feature type="signal peptide" evidence="4">
    <location>
        <begin position="1"/>
        <end position="21"/>
    </location>
</feature>
<dbReference type="PANTHER" id="PTHR31048">
    <property type="entry name" value="OS03G0233200 PROTEIN"/>
    <property type="match status" value="1"/>
</dbReference>
<evidence type="ECO:0000256" key="2">
    <source>
        <dbReference type="ARBA" id="ARBA00022669"/>
    </source>
</evidence>
<dbReference type="PROSITE" id="PS51367">
    <property type="entry name" value="THAUMATIN_2"/>
    <property type="match status" value="1"/>
</dbReference>
<keyword evidence="3" id="KW-1015">Disulfide bond</keyword>
<dbReference type="Pfam" id="PF00182">
    <property type="entry name" value="Glyco_hydro_19"/>
    <property type="match status" value="1"/>
</dbReference>
<dbReference type="SUPFAM" id="SSF53955">
    <property type="entry name" value="Lysozyme-like"/>
    <property type="match status" value="1"/>
</dbReference>
<dbReference type="InterPro" id="IPR001938">
    <property type="entry name" value="Thaumatin"/>
</dbReference>
<proteinExistence type="inferred from homology"/>
<keyword evidence="4" id="KW-0732">Signal</keyword>
<dbReference type="InterPro" id="IPR023346">
    <property type="entry name" value="Lysozyme-like_dom_sf"/>
</dbReference>
<organism evidence="6 7">
    <name type="scientific">Morus notabilis</name>
    <dbReference type="NCBI Taxonomy" id="981085"/>
    <lineage>
        <taxon>Eukaryota</taxon>
        <taxon>Viridiplantae</taxon>
        <taxon>Streptophyta</taxon>
        <taxon>Embryophyta</taxon>
        <taxon>Tracheophyta</taxon>
        <taxon>Spermatophyta</taxon>
        <taxon>Magnoliopsida</taxon>
        <taxon>eudicotyledons</taxon>
        <taxon>Gunneridae</taxon>
        <taxon>Pentapetalae</taxon>
        <taxon>rosids</taxon>
        <taxon>fabids</taxon>
        <taxon>Rosales</taxon>
        <taxon>Moraceae</taxon>
        <taxon>Moreae</taxon>
        <taxon>Morus</taxon>
    </lineage>
</organism>
<dbReference type="SMART" id="SM00205">
    <property type="entry name" value="THN"/>
    <property type="match status" value="1"/>
</dbReference>
<evidence type="ECO:0000259" key="5">
    <source>
        <dbReference type="Pfam" id="PF00182"/>
    </source>
</evidence>
<dbReference type="GO" id="GO:0004568">
    <property type="term" value="F:chitinase activity"/>
    <property type="evidence" value="ECO:0007669"/>
    <property type="project" value="InterPro"/>
</dbReference>
<dbReference type="EMBL" id="KE346358">
    <property type="protein sequence ID" value="EXC35265.1"/>
    <property type="molecule type" value="Genomic_DNA"/>
</dbReference>
<accession>W9T0K2</accession>
<dbReference type="eggNOG" id="KOG4742">
    <property type="taxonomic scope" value="Eukaryota"/>
</dbReference>
<dbReference type="SUPFAM" id="SSF49870">
    <property type="entry name" value="Osmotin, thaumatin-like protein"/>
    <property type="match status" value="1"/>
</dbReference>
<evidence type="ECO:0000313" key="7">
    <source>
        <dbReference type="Proteomes" id="UP000030645"/>
    </source>
</evidence>
<dbReference type="Gene3D" id="2.60.110.10">
    <property type="entry name" value="Thaumatin"/>
    <property type="match status" value="1"/>
</dbReference>
<comment type="similarity">
    <text evidence="1">Belongs to the thaumatin family.</text>
</comment>
<name>W9T0K2_9ROSA</name>
<dbReference type="KEGG" id="mnt:21409235"/>
<dbReference type="Pfam" id="PF00314">
    <property type="entry name" value="Thaumatin"/>
    <property type="match status" value="1"/>
</dbReference>
<dbReference type="GO" id="GO:0006032">
    <property type="term" value="P:chitin catabolic process"/>
    <property type="evidence" value="ECO:0007669"/>
    <property type="project" value="InterPro"/>
</dbReference>
<evidence type="ECO:0000256" key="1">
    <source>
        <dbReference type="ARBA" id="ARBA00010607"/>
    </source>
</evidence>
<evidence type="ECO:0000256" key="3">
    <source>
        <dbReference type="ARBA" id="ARBA00023157"/>
    </source>
</evidence>
<evidence type="ECO:0000256" key="4">
    <source>
        <dbReference type="SAM" id="SignalP"/>
    </source>
</evidence>
<dbReference type="CDD" id="cd00325">
    <property type="entry name" value="chitinase_GH19"/>
    <property type="match status" value="1"/>
</dbReference>
<dbReference type="PRINTS" id="PR00347">
    <property type="entry name" value="THAUMATIN"/>
</dbReference>
<keyword evidence="2" id="KW-0147">Chitin-binding</keyword>
<protein>
    <submittedName>
        <fullName evidence="6">Osmotin-like protein OSM34</fullName>
    </submittedName>
</protein>
<dbReference type="InterPro" id="IPR037176">
    <property type="entry name" value="Osmotin/thaumatin-like_sf"/>
</dbReference>
<reference evidence="7" key="1">
    <citation type="submission" date="2013-01" db="EMBL/GenBank/DDBJ databases">
        <title>Draft Genome Sequence of a Mulberry Tree, Morus notabilis C.K. Schneid.</title>
        <authorList>
            <person name="He N."/>
            <person name="Zhao S."/>
        </authorList>
    </citation>
    <scope>NUCLEOTIDE SEQUENCE</scope>
</reference>
<sequence length="343" mass="37922">MGMLIQNLLNVFFYFFPLIHTFSLISSSGATRIEIINNCSYTVWAAATPGGGQRLKQGETWLLRNVSSTGRIWGRTKCTFGSSGTGGKCKSGDCEGRLKCETNGRPPITVAEYSLNQVNNDDNVDVFYISVVEGFNVPMEFRPSEVSSDCSQVSRCAGEVNGACPTELIDPEGCNNPCTVFRNNQFCCTSGNICEPTSYSKFFKDLCQEAFTYPSDVGLRSTCPTGKDYKVVFCPTISYTDQMITRSLFDKMLKHRNDNRCPTHGLYTYDAFITAARSFNGFGTTGDDATRKRELAAFFGQTSHETTGGWPSAPDGPYAWGYCFVTEIGNNDRYRGRGPFQLT</sequence>
<dbReference type="AlphaFoldDB" id="W9T0K2"/>